<keyword evidence="5" id="KW-1185">Reference proteome</keyword>
<dbReference type="InterPro" id="IPR016181">
    <property type="entry name" value="Acyl_CoA_acyltransferase"/>
</dbReference>
<evidence type="ECO:0000256" key="2">
    <source>
        <dbReference type="ARBA" id="ARBA00023315"/>
    </source>
</evidence>
<dbReference type="AlphaFoldDB" id="A0A927D545"/>
<dbReference type="PANTHER" id="PTHR43877:SF2">
    <property type="entry name" value="AMINOALKYLPHOSPHONATE N-ACETYLTRANSFERASE-RELATED"/>
    <property type="match status" value="1"/>
</dbReference>
<dbReference type="InterPro" id="IPR050832">
    <property type="entry name" value="Bact_Acetyltransf"/>
</dbReference>
<accession>A0A927D545</accession>
<feature type="domain" description="N-acetyltransferase" evidence="3">
    <location>
        <begin position="35"/>
        <end position="175"/>
    </location>
</feature>
<dbReference type="PROSITE" id="PS51186">
    <property type="entry name" value="GNAT"/>
    <property type="match status" value="1"/>
</dbReference>
<comment type="caution">
    <text evidence="4">The sequence shown here is derived from an EMBL/GenBank/DDBJ whole genome shotgun (WGS) entry which is preliminary data.</text>
</comment>
<dbReference type="EMBL" id="JACTAG010000001">
    <property type="protein sequence ID" value="MBD3663417.1"/>
    <property type="molecule type" value="Genomic_DNA"/>
</dbReference>
<reference evidence="4" key="1">
    <citation type="submission" date="2020-08" db="EMBL/GenBank/DDBJ databases">
        <title>Sulfitobacter aestuariivivens sp. nov., isolated from a tidal flat.</title>
        <authorList>
            <person name="Park S."/>
            <person name="Yoon J.-H."/>
        </authorList>
    </citation>
    <scope>NUCLEOTIDE SEQUENCE</scope>
    <source>
        <strain evidence="4">TSTF-M16</strain>
    </source>
</reference>
<evidence type="ECO:0000259" key="3">
    <source>
        <dbReference type="PROSITE" id="PS51186"/>
    </source>
</evidence>
<sequence length="178" mass="19740">MPVVPSCVADKITLNAATTAADLAAVRDLCWAYRDLLEKLSPVDAAITRFFYPEDKYTTLMNTLAEVHARPTGLIVLAKIGDRPVGCGMSHALDTTTSEIKRVFVTETARGRGVARMICYALEDQARRDGFARLVLDTSVALKPAQRLYETLGFQRCGPYQPTPKDMLPKLVFFEKQL</sequence>
<protein>
    <submittedName>
        <fullName evidence="4">GNAT family N-acetyltransferase</fullName>
    </submittedName>
</protein>
<keyword evidence="1" id="KW-0808">Transferase</keyword>
<evidence type="ECO:0000313" key="4">
    <source>
        <dbReference type="EMBL" id="MBD3663417.1"/>
    </source>
</evidence>
<evidence type="ECO:0000313" key="5">
    <source>
        <dbReference type="Proteomes" id="UP000635142"/>
    </source>
</evidence>
<gene>
    <name evidence="4" type="ORF">H9Q16_05750</name>
</gene>
<dbReference type="InterPro" id="IPR000182">
    <property type="entry name" value="GNAT_dom"/>
</dbReference>
<dbReference type="Proteomes" id="UP000635142">
    <property type="component" value="Unassembled WGS sequence"/>
</dbReference>
<proteinExistence type="predicted"/>
<evidence type="ECO:0000256" key="1">
    <source>
        <dbReference type="ARBA" id="ARBA00022679"/>
    </source>
</evidence>
<keyword evidence="2" id="KW-0012">Acyltransferase</keyword>
<dbReference type="Gene3D" id="3.40.630.30">
    <property type="match status" value="1"/>
</dbReference>
<dbReference type="Pfam" id="PF00583">
    <property type="entry name" value="Acetyltransf_1"/>
    <property type="match status" value="1"/>
</dbReference>
<dbReference type="GO" id="GO:0016747">
    <property type="term" value="F:acyltransferase activity, transferring groups other than amino-acyl groups"/>
    <property type="evidence" value="ECO:0007669"/>
    <property type="project" value="InterPro"/>
</dbReference>
<name>A0A927D545_9RHOB</name>
<dbReference type="CDD" id="cd04301">
    <property type="entry name" value="NAT_SF"/>
    <property type="match status" value="1"/>
</dbReference>
<dbReference type="PANTHER" id="PTHR43877">
    <property type="entry name" value="AMINOALKYLPHOSPHONATE N-ACETYLTRANSFERASE-RELATED-RELATED"/>
    <property type="match status" value="1"/>
</dbReference>
<organism evidence="4 5">
    <name type="scientific">Sulfitobacter aestuariivivens</name>
    <dbReference type="NCBI Taxonomy" id="2766981"/>
    <lineage>
        <taxon>Bacteria</taxon>
        <taxon>Pseudomonadati</taxon>
        <taxon>Pseudomonadota</taxon>
        <taxon>Alphaproteobacteria</taxon>
        <taxon>Rhodobacterales</taxon>
        <taxon>Roseobacteraceae</taxon>
        <taxon>Sulfitobacter</taxon>
    </lineage>
</organism>
<dbReference type="SUPFAM" id="SSF55729">
    <property type="entry name" value="Acyl-CoA N-acyltransferases (Nat)"/>
    <property type="match status" value="1"/>
</dbReference>